<dbReference type="EMBL" id="CP011339">
    <property type="protein sequence ID" value="AKV70634.1"/>
    <property type="molecule type" value="Genomic_DNA"/>
</dbReference>
<dbReference type="GO" id="GO:0005829">
    <property type="term" value="C:cytosol"/>
    <property type="evidence" value="ECO:0007669"/>
    <property type="project" value="TreeGrafter"/>
</dbReference>
<dbReference type="Gene3D" id="3.30.2290.10">
    <property type="entry name" value="PmbA/TldD superfamily"/>
    <property type="match status" value="1"/>
</dbReference>
<dbReference type="SUPFAM" id="SSF111283">
    <property type="entry name" value="Putative modulator of DNA gyrase, PmbA/TldD"/>
    <property type="match status" value="1"/>
</dbReference>
<evidence type="ECO:0000259" key="7">
    <source>
        <dbReference type="Pfam" id="PF19289"/>
    </source>
</evidence>
<evidence type="ECO:0000256" key="3">
    <source>
        <dbReference type="ARBA" id="ARBA00022801"/>
    </source>
</evidence>
<feature type="compositionally biased region" description="Pro residues" evidence="5">
    <location>
        <begin position="1"/>
        <end position="34"/>
    </location>
</feature>
<dbReference type="Pfam" id="PF01523">
    <property type="entry name" value="PmbA_TldD_1st"/>
    <property type="match status" value="1"/>
</dbReference>
<dbReference type="InterPro" id="IPR035068">
    <property type="entry name" value="TldD/PmbA_N"/>
</dbReference>
<organism evidence="9 10">
    <name type="scientific">Microcystis panniformis FACHB-1757</name>
    <dbReference type="NCBI Taxonomy" id="1638788"/>
    <lineage>
        <taxon>Bacteria</taxon>
        <taxon>Bacillati</taxon>
        <taxon>Cyanobacteriota</taxon>
        <taxon>Cyanophyceae</taxon>
        <taxon>Oscillatoriophycideae</taxon>
        <taxon>Chroococcales</taxon>
        <taxon>Microcystaceae</taxon>
        <taxon>Microcystis</taxon>
    </lineage>
</organism>
<dbReference type="InterPro" id="IPR051463">
    <property type="entry name" value="Peptidase_U62_metallo"/>
</dbReference>
<evidence type="ECO:0000256" key="1">
    <source>
        <dbReference type="ARBA" id="ARBA00005836"/>
    </source>
</evidence>
<dbReference type="InterPro" id="IPR045569">
    <property type="entry name" value="Metalloprtase-TldD/E_C"/>
</dbReference>
<accession>A0A0K1S949</accession>
<feature type="domain" description="Metalloprotease TldD/E C-terminal" evidence="7">
    <location>
        <begin position="280"/>
        <end position="511"/>
    </location>
</feature>
<name>A0A0K1S949_9CHRO</name>
<dbReference type="KEGG" id="mpk:VL20_5841"/>
<evidence type="ECO:0000256" key="5">
    <source>
        <dbReference type="SAM" id="MobiDB-lite"/>
    </source>
</evidence>
<keyword evidence="2" id="KW-0645">Protease</keyword>
<dbReference type="PANTHER" id="PTHR30624">
    <property type="entry name" value="UNCHARACTERIZED PROTEIN TLDD AND PMBA"/>
    <property type="match status" value="1"/>
</dbReference>
<evidence type="ECO:0000256" key="4">
    <source>
        <dbReference type="ARBA" id="ARBA00023049"/>
    </source>
</evidence>
<proteinExistence type="inferred from homology"/>
<dbReference type="PIRSF" id="PIRSF004919">
    <property type="entry name" value="TldD"/>
    <property type="match status" value="1"/>
</dbReference>
<feature type="domain" description="Metalloprotease TldD/E central" evidence="8">
    <location>
        <begin position="165"/>
        <end position="270"/>
    </location>
</feature>
<keyword evidence="10" id="KW-1185">Reference proteome</keyword>
<dbReference type="GO" id="GO:0006508">
    <property type="term" value="P:proteolysis"/>
    <property type="evidence" value="ECO:0007669"/>
    <property type="project" value="UniProtKB-KW"/>
</dbReference>
<dbReference type="InterPro" id="IPR002510">
    <property type="entry name" value="Metalloprtase-TldD/E_N"/>
</dbReference>
<dbReference type="PATRIC" id="fig|1638788.3.peg.5882"/>
<dbReference type="GO" id="GO:0008237">
    <property type="term" value="F:metallopeptidase activity"/>
    <property type="evidence" value="ECO:0007669"/>
    <property type="project" value="UniProtKB-KW"/>
</dbReference>
<evidence type="ECO:0000313" key="9">
    <source>
        <dbReference type="EMBL" id="AKV70634.1"/>
    </source>
</evidence>
<dbReference type="InterPro" id="IPR045570">
    <property type="entry name" value="Metalloprtase-TldD/E_cen_dom"/>
</dbReference>
<dbReference type="AlphaFoldDB" id="A0A0K1S949"/>
<dbReference type="InterPro" id="IPR025502">
    <property type="entry name" value="TldD"/>
</dbReference>
<evidence type="ECO:0000259" key="6">
    <source>
        <dbReference type="Pfam" id="PF01523"/>
    </source>
</evidence>
<keyword evidence="3" id="KW-0378">Hydrolase</keyword>
<dbReference type="FunFam" id="3.30.2290.10:FF:000003">
    <property type="entry name" value="Zinc-dependent protease, TldD/PmbA family"/>
    <property type="match status" value="1"/>
</dbReference>
<dbReference type="Pfam" id="PF19290">
    <property type="entry name" value="PmbA_TldD_2nd"/>
    <property type="match status" value="1"/>
</dbReference>
<comment type="similarity">
    <text evidence="1">Belongs to the peptidase U62 family.</text>
</comment>
<evidence type="ECO:0000259" key="8">
    <source>
        <dbReference type="Pfam" id="PF19290"/>
    </source>
</evidence>
<dbReference type="PANTHER" id="PTHR30624:SF0">
    <property type="entry name" value="METALLOPROTEASE SLR0863"/>
    <property type="match status" value="1"/>
</dbReference>
<protein>
    <submittedName>
        <fullName evidence="9">TldD protein part of TldE/TldD proteolytic complex</fullName>
    </submittedName>
</protein>
<reference evidence="9 10" key="1">
    <citation type="journal article" date="2016" name="Stand. Genomic Sci.">
        <title>Complete genome sequence and genomic characterization of Microcystis panniformis FACHB 1757 by third-generation sequencing.</title>
        <authorList>
            <person name="Zhang J.Y."/>
            <person name="Guan R."/>
            <person name="Zhang H.J."/>
            <person name="Li H."/>
            <person name="Xiao P."/>
            <person name="Yu G.L."/>
            <person name="Du L."/>
            <person name="Cao D.M."/>
            <person name="Zhu B.C."/>
            <person name="Li R.H."/>
            <person name="Lu Z.H."/>
        </authorList>
    </citation>
    <scope>NUCLEOTIDE SEQUENCE [LARGE SCALE GENOMIC DNA]</scope>
    <source>
        <strain evidence="9 10">FACHB-1757</strain>
    </source>
</reference>
<feature type="domain" description="Metalloprotease TldD/E N-terminal" evidence="6">
    <location>
        <begin position="77"/>
        <end position="137"/>
    </location>
</feature>
<keyword evidence="4" id="KW-0482">Metalloprotease</keyword>
<dbReference type="Pfam" id="PF19289">
    <property type="entry name" value="PmbA_TldD_3rd"/>
    <property type="match status" value="1"/>
</dbReference>
<evidence type="ECO:0000313" key="10">
    <source>
        <dbReference type="Proteomes" id="UP000068167"/>
    </source>
</evidence>
<gene>
    <name evidence="9" type="ORF">VL20_5841</name>
</gene>
<dbReference type="InterPro" id="IPR036059">
    <property type="entry name" value="TldD/PmbA_sf"/>
</dbReference>
<evidence type="ECO:0000256" key="2">
    <source>
        <dbReference type="ARBA" id="ARBA00022670"/>
    </source>
</evidence>
<dbReference type="Proteomes" id="UP000068167">
    <property type="component" value="Chromosome"/>
</dbReference>
<feature type="region of interest" description="Disordered" evidence="5">
    <location>
        <begin position="1"/>
        <end position="45"/>
    </location>
</feature>
<sequence>MPHYPTTPSPHLPTTPSPHLPISPSPHTPHPITPSPHHTPHPSPQFLIPMTDTLNDYKNLISELINRYKNRVDFLTIRLEEARGTNILLRSERVETLSEGIAIGGQVRACYKGGWGFASFNQLSSLQERLEDAIAAARLIGEEETLIAPVEPVIISCELPLTGTDPRLVPLADKKALCDRYNNVLRQHHPSIATTSVRYSDSSQHILLGTSDGTLIEQKWSDLEMRFSATARDGDSVQTGRETTGSRKAFEDLVNLEEQVQGSAKRAVQALVLPPVKGDTYTVVIDPILTGLFVHEAFGHLSEADMLYENPDLLEVMSMGKRFGPDNLQIFDGAGPEGHRGSYFYDDEGTPATTTQLIKDGVLVGRLHSRETAGKLGEKPTGNARCLNYHYPPIVRMTNTWIERGTTAVKELFSGIKTGVYAQNWQGGMTNGEMFTFSAGEAWMIRDGEIAEPVKDVTLSGNVFKTLGNIEAIGDDFYWDESGGCGKGGQSGLPVGCGGPSLRIRDVVVGGEADI</sequence>